<dbReference type="Gene3D" id="6.10.250.2270">
    <property type="match status" value="1"/>
</dbReference>
<comment type="similarity">
    <text evidence="1">Belongs to the eukaryotic ribosomal protein eL14 family.</text>
</comment>
<evidence type="ECO:0000313" key="5">
    <source>
        <dbReference type="EMBL" id="RZC22767.1"/>
    </source>
</evidence>
<dbReference type="EMBL" id="QZWG01000002">
    <property type="protein sequence ID" value="RZC22767.1"/>
    <property type="molecule type" value="Genomic_DNA"/>
</dbReference>
<dbReference type="GO" id="GO:0022625">
    <property type="term" value="C:cytosolic large ribosomal subunit"/>
    <property type="evidence" value="ECO:0007669"/>
    <property type="project" value="TreeGrafter"/>
</dbReference>
<keyword evidence="6" id="KW-1185">Reference proteome</keyword>
<comment type="caution">
    <text evidence="5">The sequence shown here is derived from an EMBL/GenBank/DDBJ whole genome shotgun (WGS) entry which is preliminary data.</text>
</comment>
<dbReference type="Gene3D" id="2.30.30.30">
    <property type="match status" value="1"/>
</dbReference>
<reference evidence="5 6" key="1">
    <citation type="submission" date="2018-09" db="EMBL/GenBank/DDBJ databases">
        <title>A high-quality reference genome of wild soybean provides a powerful tool to mine soybean genomes.</title>
        <authorList>
            <person name="Xie M."/>
            <person name="Chung C.Y.L."/>
            <person name="Li M.-W."/>
            <person name="Wong F.-L."/>
            <person name="Chan T.-F."/>
            <person name="Lam H.-M."/>
        </authorList>
    </citation>
    <scope>NUCLEOTIDE SEQUENCE [LARGE SCALE GENOMIC DNA]</scope>
    <source>
        <strain evidence="6">cv. W05</strain>
        <tissue evidence="5">Hypocotyl of etiolated seedlings</tissue>
    </source>
</reference>
<dbReference type="Pfam" id="PF01929">
    <property type="entry name" value="Ribosomal_L14e"/>
    <property type="match status" value="1"/>
</dbReference>
<sequence length="175" mass="20312">MRVFLNSTHSFIIAASTKTLTPNLFFFLSPLQQSLQRLHNPKMPFKRYVEIGRVAQINYGKEYGRLVVIVDVIDQNRALVDAPDMVRSQVNFKRLSLTDIKIDIKRIPKKKDLIQAMEAADVKNRWEKSSWGRKLIVQKRRASLNDFDRFKIMLAKIKRAAVVRQELAKLKKSAS</sequence>
<dbReference type="InterPro" id="IPR002784">
    <property type="entry name" value="Ribosomal_eL14_dom"/>
</dbReference>
<evidence type="ECO:0000259" key="4">
    <source>
        <dbReference type="Pfam" id="PF01929"/>
    </source>
</evidence>
<dbReference type="CDD" id="cd23702">
    <property type="entry name" value="eL14"/>
    <property type="match status" value="1"/>
</dbReference>
<dbReference type="SMR" id="A0A445LHU0"/>
<dbReference type="GO" id="GO:0003729">
    <property type="term" value="F:mRNA binding"/>
    <property type="evidence" value="ECO:0007669"/>
    <property type="project" value="UniProtKB-ARBA"/>
</dbReference>
<dbReference type="Proteomes" id="UP000289340">
    <property type="component" value="Chromosome 2"/>
</dbReference>
<dbReference type="GO" id="GO:0042273">
    <property type="term" value="P:ribosomal large subunit biogenesis"/>
    <property type="evidence" value="ECO:0007669"/>
    <property type="project" value="TreeGrafter"/>
</dbReference>
<evidence type="ECO:0000256" key="1">
    <source>
        <dbReference type="ARBA" id="ARBA00006592"/>
    </source>
</evidence>
<keyword evidence="3" id="KW-0687">Ribonucleoprotein</keyword>
<feature type="domain" description="Large ribosomal subunit protein eL14" evidence="4">
    <location>
        <begin position="87"/>
        <end position="159"/>
    </location>
</feature>
<evidence type="ECO:0000313" key="6">
    <source>
        <dbReference type="Proteomes" id="UP000289340"/>
    </source>
</evidence>
<proteinExistence type="inferred from homology"/>
<dbReference type="PANTHER" id="PTHR11127">
    <property type="entry name" value="60S RIBOSOMAL PROTEIN L14"/>
    <property type="match status" value="1"/>
</dbReference>
<dbReference type="GO" id="GO:0003735">
    <property type="term" value="F:structural constituent of ribosome"/>
    <property type="evidence" value="ECO:0007669"/>
    <property type="project" value="InterPro"/>
</dbReference>
<dbReference type="InterPro" id="IPR014722">
    <property type="entry name" value="Rib_uL2_dom2"/>
</dbReference>
<dbReference type="GO" id="GO:0006412">
    <property type="term" value="P:translation"/>
    <property type="evidence" value="ECO:0007669"/>
    <property type="project" value="InterPro"/>
</dbReference>
<evidence type="ECO:0000256" key="3">
    <source>
        <dbReference type="ARBA" id="ARBA00023274"/>
    </source>
</evidence>
<organism evidence="5 6">
    <name type="scientific">Glycine soja</name>
    <name type="common">Wild soybean</name>
    <dbReference type="NCBI Taxonomy" id="3848"/>
    <lineage>
        <taxon>Eukaryota</taxon>
        <taxon>Viridiplantae</taxon>
        <taxon>Streptophyta</taxon>
        <taxon>Embryophyta</taxon>
        <taxon>Tracheophyta</taxon>
        <taxon>Spermatophyta</taxon>
        <taxon>Magnoliopsida</taxon>
        <taxon>eudicotyledons</taxon>
        <taxon>Gunneridae</taxon>
        <taxon>Pentapetalae</taxon>
        <taxon>rosids</taxon>
        <taxon>fabids</taxon>
        <taxon>Fabales</taxon>
        <taxon>Fabaceae</taxon>
        <taxon>Papilionoideae</taxon>
        <taxon>50 kb inversion clade</taxon>
        <taxon>NPAAA clade</taxon>
        <taxon>indigoferoid/millettioid clade</taxon>
        <taxon>Phaseoleae</taxon>
        <taxon>Glycine</taxon>
        <taxon>Glycine subgen. Soja</taxon>
    </lineage>
</organism>
<dbReference type="SUPFAM" id="SSF50104">
    <property type="entry name" value="Translation proteins SH3-like domain"/>
    <property type="match status" value="1"/>
</dbReference>
<gene>
    <name evidence="5" type="ORF">D0Y65_002571</name>
</gene>
<dbReference type="Gramene" id="XM_028336244.1">
    <property type="protein sequence ID" value="XP_028192045.1"/>
    <property type="gene ID" value="LOC114377633"/>
</dbReference>
<accession>A0A445LHU0</accession>
<dbReference type="FunFam" id="2.30.30.30:FF:000026">
    <property type="entry name" value="60S ribosomal protein L14-1"/>
    <property type="match status" value="1"/>
</dbReference>
<dbReference type="AlphaFoldDB" id="A0A445LHU0"/>
<dbReference type="InterPro" id="IPR039660">
    <property type="entry name" value="Ribosomal_eL14"/>
</dbReference>
<protein>
    <submittedName>
        <fullName evidence="5">Putative 60S ribosomal protein L14 isoform A</fullName>
    </submittedName>
</protein>
<keyword evidence="2 5" id="KW-0689">Ribosomal protein</keyword>
<name>A0A445LHU0_GLYSO</name>
<dbReference type="PANTHER" id="PTHR11127:SF2">
    <property type="entry name" value="LARGE RIBOSOMAL SUBUNIT PROTEIN EL14"/>
    <property type="match status" value="1"/>
</dbReference>
<dbReference type="InterPro" id="IPR008991">
    <property type="entry name" value="Translation_prot_SH3-like_sf"/>
</dbReference>
<evidence type="ECO:0000256" key="2">
    <source>
        <dbReference type="ARBA" id="ARBA00022980"/>
    </source>
</evidence>